<evidence type="ECO:0000313" key="2">
    <source>
        <dbReference type="Proteomes" id="UP000198539"/>
    </source>
</evidence>
<keyword evidence="2" id="KW-1185">Reference proteome</keyword>
<evidence type="ECO:0000313" key="1">
    <source>
        <dbReference type="EMBL" id="SDW90428.1"/>
    </source>
</evidence>
<dbReference type="RefSeq" id="WP_092887504.1">
    <property type="nucleotide sequence ID" value="NZ_CP061498.1"/>
</dbReference>
<dbReference type="AlphaFoldDB" id="A0A1H2XCG6"/>
<organism evidence="1 2">
    <name type="scientific">Roseicitreum antarcticum</name>
    <dbReference type="NCBI Taxonomy" id="564137"/>
    <lineage>
        <taxon>Bacteria</taxon>
        <taxon>Pseudomonadati</taxon>
        <taxon>Pseudomonadota</taxon>
        <taxon>Alphaproteobacteria</taxon>
        <taxon>Rhodobacterales</taxon>
        <taxon>Paracoccaceae</taxon>
        <taxon>Roseicitreum</taxon>
    </lineage>
</organism>
<dbReference type="OrthoDB" id="7659348at2"/>
<dbReference type="STRING" id="564137.SAMN04488238_104143"/>
<name>A0A1H2XCG6_9RHOB</name>
<reference evidence="1 2" key="1">
    <citation type="submission" date="2016-10" db="EMBL/GenBank/DDBJ databases">
        <authorList>
            <person name="de Groot N.N."/>
        </authorList>
    </citation>
    <scope>NUCLEOTIDE SEQUENCE [LARGE SCALE GENOMIC DNA]</scope>
    <source>
        <strain evidence="1 2">CGMCC 1.8894</strain>
    </source>
</reference>
<proteinExistence type="predicted"/>
<dbReference type="EMBL" id="FNOM01000004">
    <property type="protein sequence ID" value="SDW90428.1"/>
    <property type="molecule type" value="Genomic_DNA"/>
</dbReference>
<protein>
    <submittedName>
        <fullName evidence="1">Uncharacterized protein</fullName>
    </submittedName>
</protein>
<sequence length="61" mass="6619">MPHDWLMNVLNDLRAYALRNGLPAIANQMGEARIVAAAELAALEEQSASTRPPQAVCYTGH</sequence>
<dbReference type="Proteomes" id="UP000198539">
    <property type="component" value="Unassembled WGS sequence"/>
</dbReference>
<accession>A0A1H2XCG6</accession>
<gene>
    <name evidence="1" type="ORF">SAMN04488238_104143</name>
</gene>